<reference evidence="2" key="1">
    <citation type="submission" date="2020-04" db="EMBL/GenBank/DDBJ databases">
        <authorList>
            <person name="Zhang T."/>
        </authorList>
    </citation>
    <scope>NUCLEOTIDE SEQUENCE</scope>
    <source>
        <strain evidence="2">HKST-UBA02</strain>
    </source>
</reference>
<accession>A0A955RW35</accession>
<dbReference type="Proteomes" id="UP000699691">
    <property type="component" value="Unassembled WGS sequence"/>
</dbReference>
<feature type="transmembrane region" description="Helical" evidence="1">
    <location>
        <begin position="188"/>
        <end position="208"/>
    </location>
</feature>
<evidence type="ECO:0000313" key="3">
    <source>
        <dbReference type="Proteomes" id="UP000699691"/>
    </source>
</evidence>
<name>A0A955RW35_UNCKA</name>
<evidence type="ECO:0000256" key="1">
    <source>
        <dbReference type="SAM" id="Phobius"/>
    </source>
</evidence>
<feature type="transmembrane region" description="Helical" evidence="1">
    <location>
        <begin position="84"/>
        <end position="102"/>
    </location>
</feature>
<keyword evidence="1" id="KW-0812">Transmembrane</keyword>
<keyword evidence="1" id="KW-1133">Transmembrane helix</keyword>
<feature type="transmembrane region" description="Helical" evidence="1">
    <location>
        <begin position="243"/>
        <end position="261"/>
    </location>
</feature>
<dbReference type="AlphaFoldDB" id="A0A955RW35"/>
<reference evidence="2" key="2">
    <citation type="journal article" date="2021" name="Microbiome">
        <title>Successional dynamics and alternative stable states in a saline activated sludge microbial community over 9 years.</title>
        <authorList>
            <person name="Wang Y."/>
            <person name="Ye J."/>
            <person name="Ju F."/>
            <person name="Liu L."/>
            <person name="Boyd J.A."/>
            <person name="Deng Y."/>
            <person name="Parks D.H."/>
            <person name="Jiang X."/>
            <person name="Yin X."/>
            <person name="Woodcroft B.J."/>
            <person name="Tyson G.W."/>
            <person name="Hugenholtz P."/>
            <person name="Polz M.F."/>
            <person name="Zhang T."/>
        </authorList>
    </citation>
    <scope>NUCLEOTIDE SEQUENCE</scope>
    <source>
        <strain evidence="2">HKST-UBA02</strain>
    </source>
</reference>
<feature type="transmembrane region" description="Helical" evidence="1">
    <location>
        <begin position="296"/>
        <end position="312"/>
    </location>
</feature>
<proteinExistence type="predicted"/>
<evidence type="ECO:0000313" key="2">
    <source>
        <dbReference type="EMBL" id="MCA9397434.1"/>
    </source>
</evidence>
<dbReference type="EMBL" id="JAGQKY010000037">
    <property type="protein sequence ID" value="MCA9397434.1"/>
    <property type="molecule type" value="Genomic_DNA"/>
</dbReference>
<comment type="caution">
    <text evidence="2">The sequence shown here is derived from an EMBL/GenBank/DDBJ whole genome shotgun (WGS) entry which is preliminary data.</text>
</comment>
<feature type="transmembrane region" description="Helical" evidence="1">
    <location>
        <begin position="141"/>
        <end position="168"/>
    </location>
</feature>
<gene>
    <name evidence="2" type="ORF">KC573_01280</name>
</gene>
<feature type="transmembrane region" description="Helical" evidence="1">
    <location>
        <begin position="108"/>
        <end position="129"/>
    </location>
</feature>
<organism evidence="2 3">
    <name type="scientific">candidate division WWE3 bacterium</name>
    <dbReference type="NCBI Taxonomy" id="2053526"/>
    <lineage>
        <taxon>Bacteria</taxon>
        <taxon>Katanobacteria</taxon>
    </lineage>
</organism>
<protein>
    <submittedName>
        <fullName evidence="2">Uncharacterized protein</fullName>
    </submittedName>
</protein>
<keyword evidence="1" id="KW-0472">Membrane</keyword>
<sequence>MIDSLIKKYFPDGLTRDVKPLSTSSWHYRLYNVWLGQTDPEAKYWSHDLDVCTYRAGVIQACGWWFWHKCWPDKMLGFAIRPPIILAIVMVYVFCMSIMLSVETKSEHLINLAVWIYLQIAILITAWFIEVDQLKSSNPGNWFFQIGLLFVLPMLIPFVTLFVSAGVVASWIEDPVTQWYQQSYLRKILIRLCVWIFLPVERLASYIWNWFWRKKLYKSIRPWMIVALTVYFVVFYLTQWAKIISAGLVLAVLMIIAVLSFKELVEFVVDKTLVPASWSSFTIPTIKKKKPRKTVGIFRLIGMFLTSWYYGICYKLKFVNPDSEQDEVLSTS</sequence>
<feature type="transmembrane region" description="Helical" evidence="1">
    <location>
        <begin position="220"/>
        <end position="237"/>
    </location>
</feature>